<reference evidence="2" key="1">
    <citation type="journal article" date="2015" name="Nat. Genet.">
        <title>The genome and transcriptome of the zoonotic hookworm Ancylostoma ceylanicum identify infection-specific gene families.</title>
        <authorList>
            <person name="Schwarz E.M."/>
            <person name="Hu Y."/>
            <person name="Antoshechkin I."/>
            <person name="Miller M.M."/>
            <person name="Sternberg P.W."/>
            <person name="Aroian R.V."/>
        </authorList>
    </citation>
    <scope>NUCLEOTIDE SEQUENCE</scope>
    <source>
        <strain evidence="2">HY135</strain>
    </source>
</reference>
<gene>
    <name evidence="1" type="primary">Acey_s0438.g1481</name>
    <name evidence="1" type="ORF">Y032_0438g1481</name>
</gene>
<protein>
    <submittedName>
        <fullName evidence="1">Uncharacterized protein</fullName>
    </submittedName>
</protein>
<dbReference type="AlphaFoldDB" id="A0A016WZW2"/>
<comment type="caution">
    <text evidence="1">The sequence shown here is derived from an EMBL/GenBank/DDBJ whole genome shotgun (WGS) entry which is preliminary data.</text>
</comment>
<evidence type="ECO:0000313" key="1">
    <source>
        <dbReference type="EMBL" id="EYC45126.1"/>
    </source>
</evidence>
<keyword evidence="2" id="KW-1185">Reference proteome</keyword>
<dbReference type="EMBL" id="JARK01000038">
    <property type="protein sequence ID" value="EYC45126.1"/>
    <property type="molecule type" value="Genomic_DNA"/>
</dbReference>
<evidence type="ECO:0000313" key="2">
    <source>
        <dbReference type="Proteomes" id="UP000024635"/>
    </source>
</evidence>
<sequence length="139" mass="16215">MKMLGIFQDFFIPRVENIRPDGIVHKGMCFARHKSSHHNFRVDQKCRTFLGSYLHESLTSCTFLHGISRILETKKLRAISYQRWTTSLYSSFNHIPKKIRRKQPYTSINVIGADYNGDLLSKNFCKRSGKPSKRHQDPA</sequence>
<organism evidence="1 2">
    <name type="scientific">Ancylostoma ceylanicum</name>
    <dbReference type="NCBI Taxonomy" id="53326"/>
    <lineage>
        <taxon>Eukaryota</taxon>
        <taxon>Metazoa</taxon>
        <taxon>Ecdysozoa</taxon>
        <taxon>Nematoda</taxon>
        <taxon>Chromadorea</taxon>
        <taxon>Rhabditida</taxon>
        <taxon>Rhabditina</taxon>
        <taxon>Rhabditomorpha</taxon>
        <taxon>Strongyloidea</taxon>
        <taxon>Ancylostomatidae</taxon>
        <taxon>Ancylostomatinae</taxon>
        <taxon>Ancylostoma</taxon>
    </lineage>
</organism>
<dbReference type="Proteomes" id="UP000024635">
    <property type="component" value="Unassembled WGS sequence"/>
</dbReference>
<proteinExistence type="predicted"/>
<accession>A0A016WZW2</accession>
<name>A0A016WZW2_9BILA</name>